<reference evidence="8 9" key="2">
    <citation type="submission" date="2018-08" db="EMBL/GenBank/DDBJ databases">
        <title>A genome reference for cultivated species of the human gut microbiota.</title>
        <authorList>
            <person name="Zou Y."/>
            <person name="Xue W."/>
            <person name="Luo G."/>
        </authorList>
    </citation>
    <scope>NUCLEOTIDE SEQUENCE [LARGE SCALE GENOMIC DNA]</scope>
    <source>
        <strain evidence="6 9">AM22-21LB</strain>
        <strain evidence="5 8">AM37-1AC</strain>
        <strain evidence="4 10">AM43-11</strain>
    </source>
</reference>
<evidence type="ECO:0000313" key="4">
    <source>
        <dbReference type="EMBL" id="RHA69215.1"/>
    </source>
</evidence>
<dbReference type="RefSeq" id="WP_022113317.1">
    <property type="nucleotide sequence ID" value="NZ_CABIYH010000014.1"/>
</dbReference>
<evidence type="ECO:0000313" key="2">
    <source>
        <dbReference type="EMBL" id="CUN13239.1"/>
    </source>
</evidence>
<dbReference type="EMBL" id="QSHO01000003">
    <property type="protein sequence ID" value="RHC19166.1"/>
    <property type="molecule type" value="Genomic_DNA"/>
</dbReference>
<dbReference type="Proteomes" id="UP000095350">
    <property type="component" value="Unassembled WGS sequence"/>
</dbReference>
<dbReference type="PaxDb" id="166486-ERS852572_02063"/>
<organism evidence="2 7">
    <name type="scientific">Roseburia intestinalis</name>
    <dbReference type="NCBI Taxonomy" id="166486"/>
    <lineage>
        <taxon>Bacteria</taxon>
        <taxon>Bacillati</taxon>
        <taxon>Bacillota</taxon>
        <taxon>Clostridia</taxon>
        <taxon>Lachnospirales</taxon>
        <taxon>Lachnospiraceae</taxon>
        <taxon>Roseburia</taxon>
    </lineage>
</organism>
<feature type="domain" description="HD-GYP" evidence="1">
    <location>
        <begin position="107"/>
        <end position="303"/>
    </location>
</feature>
<protein>
    <submittedName>
        <fullName evidence="2">Cyclic di-GMP phosphodiesterase response regulator RpfG</fullName>
        <ecNumber evidence="2">3.1.4.52</ecNumber>
    </submittedName>
    <submittedName>
        <fullName evidence="3">HD domain-containing protein</fullName>
    </submittedName>
    <submittedName>
        <fullName evidence="4">HD-GYP domain-containing protein</fullName>
    </submittedName>
</protein>
<dbReference type="EC" id="3.1.4.52" evidence="2"/>
<dbReference type="InterPro" id="IPR037522">
    <property type="entry name" value="HD_GYP_dom"/>
</dbReference>
<evidence type="ECO:0000313" key="7">
    <source>
        <dbReference type="Proteomes" id="UP000095350"/>
    </source>
</evidence>
<dbReference type="OrthoDB" id="9804747at2"/>
<dbReference type="PANTHER" id="PTHR43155:SF2">
    <property type="entry name" value="CYCLIC DI-GMP PHOSPHODIESTERASE PA4108"/>
    <property type="match status" value="1"/>
</dbReference>
<evidence type="ECO:0000313" key="10">
    <source>
        <dbReference type="Proteomes" id="UP000284465"/>
    </source>
</evidence>
<evidence type="ECO:0000313" key="6">
    <source>
        <dbReference type="EMBL" id="RHG26665.1"/>
    </source>
</evidence>
<reference evidence="3 11" key="3">
    <citation type="journal article" date="2019" name="Nat. Med.">
        <title>A library of human gut bacterial isolates paired with longitudinal multiomics data enables mechanistic microbiome research.</title>
        <authorList>
            <person name="Poyet M."/>
            <person name="Groussin M."/>
            <person name="Gibbons S.M."/>
            <person name="Avila-Pacheco J."/>
            <person name="Jiang X."/>
            <person name="Kearney S.M."/>
            <person name="Perrotta A.R."/>
            <person name="Berdy B."/>
            <person name="Zhao S."/>
            <person name="Lieberman T.D."/>
            <person name="Swanson P.K."/>
            <person name="Smith M."/>
            <person name="Roesemann S."/>
            <person name="Alexander J.E."/>
            <person name="Rich S.A."/>
            <person name="Livny J."/>
            <person name="Vlamakis H."/>
            <person name="Clish C."/>
            <person name="Bullock K."/>
            <person name="Deik A."/>
            <person name="Scott J."/>
            <person name="Pierce K.A."/>
            <person name="Xavier R.J."/>
            <person name="Alm E.J."/>
        </authorList>
    </citation>
    <scope>NUCLEOTIDE SEQUENCE [LARGE SCALE GENOMIC DNA]</scope>
    <source>
        <strain evidence="3 11">BIOML-A1</strain>
    </source>
</reference>
<name>A0A173UEG4_9FIRM</name>
<reference evidence="2 7" key="1">
    <citation type="submission" date="2015-09" db="EMBL/GenBank/DDBJ databases">
        <authorList>
            <consortium name="Pathogen Informatics"/>
        </authorList>
    </citation>
    <scope>NUCLEOTIDE SEQUENCE [LARGE SCALE GENOMIC DNA]</scope>
    <source>
        <strain evidence="2 7">2789STDY5834960</strain>
    </source>
</reference>
<sequence>MRYIPTSRLKPGMALGQDIYDGAGRLLLAKHLLLTSEYISNLEFLGYPGIYIDDEFTCGIEIQQVLTPQVRCHALKLIHDLFDFDTDESELPVDEVKLRMTVKNVVEDILKNGDVMFNMMDIRNYDEYIYYHSVNVGVLSIMVGARYGLERSKLYDLGVAAMLHDIGKKFLPEEIANGKWPLEGAEREAWKSHPKLGAEYLRTSYHFPAVVSAGVMMHHEWYNGEGYPIGKSGDDIPLYARIIKVTDSYDAMISKRPGREQLSPADAIEYMMAMAGAEFAPKLVNIFLRRMAVYPIGCEVLLSNGQHGIVAKNFRDFSLRPLVRIVETGGMLNLRDDPEGLSITIGRMIM</sequence>
<evidence type="ECO:0000313" key="8">
    <source>
        <dbReference type="Proteomes" id="UP000283513"/>
    </source>
</evidence>
<evidence type="ECO:0000313" key="11">
    <source>
        <dbReference type="Proteomes" id="UP000478483"/>
    </source>
</evidence>
<dbReference type="STRING" id="166486.ERS852572_02063"/>
<dbReference type="InterPro" id="IPR006675">
    <property type="entry name" value="HDIG_dom"/>
</dbReference>
<dbReference type="EMBL" id="QRID01000015">
    <property type="protein sequence ID" value="RHG26665.1"/>
    <property type="molecule type" value="Genomic_DNA"/>
</dbReference>
<dbReference type="SUPFAM" id="SSF109604">
    <property type="entry name" value="HD-domain/PDEase-like"/>
    <property type="match status" value="1"/>
</dbReference>
<dbReference type="Proteomes" id="UP000478483">
    <property type="component" value="Unassembled WGS sequence"/>
</dbReference>
<dbReference type="Gene3D" id="1.10.3210.10">
    <property type="entry name" value="Hypothetical protein af1432"/>
    <property type="match status" value="1"/>
</dbReference>
<dbReference type="NCBIfam" id="TIGR00277">
    <property type="entry name" value="HDIG"/>
    <property type="match status" value="1"/>
</dbReference>
<dbReference type="InterPro" id="IPR003607">
    <property type="entry name" value="HD/PDEase_dom"/>
</dbReference>
<dbReference type="EMBL" id="QSFP01000003">
    <property type="protein sequence ID" value="RHA69215.1"/>
    <property type="molecule type" value="Genomic_DNA"/>
</dbReference>
<dbReference type="PANTHER" id="PTHR43155">
    <property type="entry name" value="CYCLIC DI-GMP PHOSPHODIESTERASE PA4108-RELATED"/>
    <property type="match status" value="1"/>
</dbReference>
<dbReference type="EMBL" id="WNAJ01000005">
    <property type="protein sequence ID" value="MTR84722.1"/>
    <property type="molecule type" value="Genomic_DNA"/>
</dbReference>
<dbReference type="Pfam" id="PF13487">
    <property type="entry name" value="HD_5"/>
    <property type="match status" value="1"/>
</dbReference>
<dbReference type="PROSITE" id="PS51832">
    <property type="entry name" value="HD_GYP"/>
    <property type="match status" value="1"/>
</dbReference>
<dbReference type="Proteomes" id="UP000284051">
    <property type="component" value="Unassembled WGS sequence"/>
</dbReference>
<dbReference type="GeneID" id="61434644"/>
<dbReference type="EMBL" id="CYXZ01000014">
    <property type="protein sequence ID" value="CUN13239.1"/>
    <property type="molecule type" value="Genomic_DNA"/>
</dbReference>
<evidence type="ECO:0000259" key="1">
    <source>
        <dbReference type="PROSITE" id="PS51832"/>
    </source>
</evidence>
<dbReference type="SMART" id="SM00471">
    <property type="entry name" value="HDc"/>
    <property type="match status" value="1"/>
</dbReference>
<dbReference type="CDD" id="cd00077">
    <property type="entry name" value="HDc"/>
    <property type="match status" value="1"/>
</dbReference>
<dbReference type="AlphaFoldDB" id="A0A173UEG4"/>
<dbReference type="Proteomes" id="UP000283513">
    <property type="component" value="Unassembled WGS sequence"/>
</dbReference>
<keyword evidence="2" id="KW-0378">Hydrolase</keyword>
<proteinExistence type="predicted"/>
<evidence type="ECO:0000313" key="3">
    <source>
        <dbReference type="EMBL" id="MTR84722.1"/>
    </source>
</evidence>
<accession>A0A173UEG4</accession>
<gene>
    <name evidence="2" type="primary">rpfG_7</name>
    <name evidence="6" type="ORF">DW264_14000</name>
    <name evidence="5" type="ORF">DW856_04545</name>
    <name evidence="4" type="ORF">DW927_04230</name>
    <name evidence="2" type="ORF">ERS852572_02063</name>
    <name evidence="3" type="ORF">GMD50_06535</name>
</gene>
<dbReference type="Proteomes" id="UP000284465">
    <property type="component" value="Unassembled WGS sequence"/>
</dbReference>
<evidence type="ECO:0000313" key="5">
    <source>
        <dbReference type="EMBL" id="RHC19166.1"/>
    </source>
</evidence>
<dbReference type="GO" id="GO:0071111">
    <property type="term" value="F:cyclic-guanylate-specific phosphodiesterase activity"/>
    <property type="evidence" value="ECO:0007669"/>
    <property type="project" value="UniProtKB-EC"/>
</dbReference>
<evidence type="ECO:0000313" key="9">
    <source>
        <dbReference type="Proteomes" id="UP000284051"/>
    </source>
</evidence>